<dbReference type="Proteomes" id="UP000663838">
    <property type="component" value="Unassembled WGS sequence"/>
</dbReference>
<evidence type="ECO:0000313" key="1">
    <source>
        <dbReference type="EMBL" id="CAF4910504.1"/>
    </source>
</evidence>
<dbReference type="AlphaFoldDB" id="A0A821VRJ6"/>
<accession>A0A821VRJ6</accession>
<proteinExistence type="predicted"/>
<organism evidence="1 2">
    <name type="scientific">Rotaria socialis</name>
    <dbReference type="NCBI Taxonomy" id="392032"/>
    <lineage>
        <taxon>Eukaryota</taxon>
        <taxon>Metazoa</taxon>
        <taxon>Spiralia</taxon>
        <taxon>Gnathifera</taxon>
        <taxon>Rotifera</taxon>
        <taxon>Eurotatoria</taxon>
        <taxon>Bdelloidea</taxon>
        <taxon>Philodinida</taxon>
        <taxon>Philodinidae</taxon>
        <taxon>Rotaria</taxon>
    </lineage>
</organism>
<protein>
    <submittedName>
        <fullName evidence="1">Uncharacterized protein</fullName>
    </submittedName>
</protein>
<name>A0A821VRJ6_9BILA</name>
<reference evidence="1" key="1">
    <citation type="submission" date="2021-02" db="EMBL/GenBank/DDBJ databases">
        <authorList>
            <person name="Nowell W R."/>
        </authorList>
    </citation>
    <scope>NUCLEOTIDE SEQUENCE</scope>
</reference>
<comment type="caution">
    <text evidence="1">The sequence shown here is derived from an EMBL/GenBank/DDBJ whole genome shotgun (WGS) entry which is preliminary data.</text>
</comment>
<evidence type="ECO:0000313" key="2">
    <source>
        <dbReference type="Proteomes" id="UP000663838"/>
    </source>
</evidence>
<dbReference type="EMBL" id="CAJOBS010006232">
    <property type="protein sequence ID" value="CAF4910504.1"/>
    <property type="molecule type" value="Genomic_DNA"/>
</dbReference>
<feature type="non-terminal residue" evidence="1">
    <location>
        <position position="1"/>
    </location>
</feature>
<sequence length="23" mass="2512">VCVNNLFNGSSQQQLTVMPLSCE</sequence>
<gene>
    <name evidence="1" type="ORF">TOA249_LOCUS31354</name>
</gene>